<evidence type="ECO:0000313" key="3">
    <source>
        <dbReference type="Proteomes" id="UP000239560"/>
    </source>
</evidence>
<reference evidence="2 3" key="1">
    <citation type="journal article" date="2018" name="Elife">
        <title>Functional genomics of lipid metabolism in the oleaginous yeast Rhodosporidium toruloides.</title>
        <authorList>
            <person name="Coradetti S.T."/>
            <person name="Pinel D."/>
            <person name="Geiselman G."/>
            <person name="Ito M."/>
            <person name="Mondo S."/>
            <person name="Reilly M.C."/>
            <person name="Cheng Y.F."/>
            <person name="Bauer S."/>
            <person name="Grigoriev I."/>
            <person name="Gladden J.M."/>
            <person name="Simmons B.A."/>
            <person name="Brem R."/>
            <person name="Arkin A.P."/>
            <person name="Skerker J.M."/>
        </authorList>
    </citation>
    <scope>NUCLEOTIDE SEQUENCE [LARGE SCALE GENOMIC DNA]</scope>
    <source>
        <strain evidence="2 3">NBRC 0880</strain>
    </source>
</reference>
<organism evidence="2 3">
    <name type="scientific">Rhodotorula toruloides</name>
    <name type="common">Yeast</name>
    <name type="synonym">Rhodosporidium toruloides</name>
    <dbReference type="NCBI Taxonomy" id="5286"/>
    <lineage>
        <taxon>Eukaryota</taxon>
        <taxon>Fungi</taxon>
        <taxon>Dikarya</taxon>
        <taxon>Basidiomycota</taxon>
        <taxon>Pucciniomycotina</taxon>
        <taxon>Microbotryomycetes</taxon>
        <taxon>Sporidiobolales</taxon>
        <taxon>Sporidiobolaceae</taxon>
        <taxon>Rhodotorula</taxon>
    </lineage>
</organism>
<gene>
    <name evidence="2" type="ORF">AAT19DRAFT_16698</name>
</gene>
<dbReference type="EMBL" id="LCTV02000009">
    <property type="protein sequence ID" value="PRQ72774.1"/>
    <property type="molecule type" value="Genomic_DNA"/>
</dbReference>
<name>A0A2T0A426_RHOTO</name>
<feature type="compositionally biased region" description="Low complexity" evidence="1">
    <location>
        <begin position="247"/>
        <end position="260"/>
    </location>
</feature>
<dbReference type="OrthoDB" id="2523383at2759"/>
<protein>
    <submittedName>
        <fullName evidence="2">Clp1-like protein</fullName>
    </submittedName>
</protein>
<evidence type="ECO:0000256" key="1">
    <source>
        <dbReference type="SAM" id="MobiDB-lite"/>
    </source>
</evidence>
<dbReference type="AlphaFoldDB" id="A0A2T0A426"/>
<proteinExistence type="predicted"/>
<comment type="caution">
    <text evidence="2">The sequence shown here is derived from an EMBL/GenBank/DDBJ whole genome shotgun (WGS) entry which is preliminary data.</text>
</comment>
<sequence length="283" mass="31644">MFPPLRQSPGRLQVPYELPRPPAFPRVSLDDLELDEDLADSKAPLEFVLSVMRNMAADLLQASESCEILDEPPIVDESTQTSFFRCKPPPAHLPTPTHILDLDFSDTGERYTTPVHGLLWACQSPKMSRLSRRQDPPSSASSTDGSLFLPRVSLSISHRSAWPFLHRYLYDGSSAHLLDSLLAQPPSRASTSRANEHEQHLARLERIREVWLDAVSLELSDRQLWETMRRAWGVVVAGLREVARARPAAVEGPGENAVEALEGRVEEEEPRADKTGAERDEEG</sequence>
<accession>A0A2T0A426</accession>
<feature type="compositionally biased region" description="Basic and acidic residues" evidence="1">
    <location>
        <begin position="271"/>
        <end position="283"/>
    </location>
</feature>
<dbReference type="Proteomes" id="UP000239560">
    <property type="component" value="Unassembled WGS sequence"/>
</dbReference>
<feature type="region of interest" description="Disordered" evidence="1">
    <location>
        <begin position="247"/>
        <end position="283"/>
    </location>
</feature>
<evidence type="ECO:0000313" key="2">
    <source>
        <dbReference type="EMBL" id="PRQ72774.1"/>
    </source>
</evidence>